<sequence length="192" mass="21924">MDNNVYINKYKILQVVSCKTLVNAMYGGGRWWCVVCTAKNTKGGAEKARLKRAALLKQAANHPKQMKLDFSLILSVNKTETISVVVFFVINNFGKSLNLSNLLSQVEDSITYSNTNTNSIIDDETEFNIKFPSYPKNLTLVQKLEFVNTVHPCQPNLLENVAWSLHRIYNRTDLKGNLIPRKWLTVQCKQRQ</sequence>
<reference evidence="1 2" key="1">
    <citation type="submission" date="2019-08" db="EMBL/GenBank/DDBJ databases">
        <title>The genome of the soybean aphid Biotype 1, its phylome, world population structure and adaptation to the North American continent.</title>
        <authorList>
            <person name="Giordano R."/>
            <person name="Donthu R.K."/>
            <person name="Hernandez A.G."/>
            <person name="Wright C.L."/>
            <person name="Zimin A.V."/>
        </authorList>
    </citation>
    <scope>NUCLEOTIDE SEQUENCE [LARGE SCALE GENOMIC DNA]</scope>
    <source>
        <tissue evidence="1">Whole aphids</tissue>
    </source>
</reference>
<gene>
    <name evidence="1" type="ORF">AGLY_015820</name>
</gene>
<keyword evidence="2" id="KW-1185">Reference proteome</keyword>
<dbReference type="OrthoDB" id="10592721at2759"/>
<organism evidence="1 2">
    <name type="scientific">Aphis glycines</name>
    <name type="common">Soybean aphid</name>
    <dbReference type="NCBI Taxonomy" id="307491"/>
    <lineage>
        <taxon>Eukaryota</taxon>
        <taxon>Metazoa</taxon>
        <taxon>Ecdysozoa</taxon>
        <taxon>Arthropoda</taxon>
        <taxon>Hexapoda</taxon>
        <taxon>Insecta</taxon>
        <taxon>Pterygota</taxon>
        <taxon>Neoptera</taxon>
        <taxon>Paraneoptera</taxon>
        <taxon>Hemiptera</taxon>
        <taxon>Sternorrhyncha</taxon>
        <taxon>Aphidomorpha</taxon>
        <taxon>Aphidoidea</taxon>
        <taxon>Aphididae</taxon>
        <taxon>Aphidini</taxon>
        <taxon>Aphis</taxon>
        <taxon>Aphis</taxon>
    </lineage>
</organism>
<protein>
    <submittedName>
        <fullName evidence="1">Uncharacterized protein</fullName>
    </submittedName>
</protein>
<accession>A0A6G0SZD6</accession>
<dbReference type="Proteomes" id="UP000475862">
    <property type="component" value="Unassembled WGS sequence"/>
</dbReference>
<evidence type="ECO:0000313" key="1">
    <source>
        <dbReference type="EMBL" id="KAE9523760.1"/>
    </source>
</evidence>
<dbReference type="AlphaFoldDB" id="A0A6G0SZD6"/>
<comment type="caution">
    <text evidence="1">The sequence shown here is derived from an EMBL/GenBank/DDBJ whole genome shotgun (WGS) entry which is preliminary data.</text>
</comment>
<name>A0A6G0SZD6_APHGL</name>
<proteinExistence type="predicted"/>
<dbReference type="EMBL" id="VYZN01000076">
    <property type="protein sequence ID" value="KAE9523760.1"/>
    <property type="molecule type" value="Genomic_DNA"/>
</dbReference>
<evidence type="ECO:0000313" key="2">
    <source>
        <dbReference type="Proteomes" id="UP000475862"/>
    </source>
</evidence>